<comment type="caution">
    <text evidence="2">The sequence shown here is derived from an EMBL/GenBank/DDBJ whole genome shotgun (WGS) entry which is preliminary data.</text>
</comment>
<keyword evidence="3" id="KW-1185">Reference proteome</keyword>
<protein>
    <submittedName>
        <fullName evidence="2">Uncharacterized protein</fullName>
    </submittedName>
</protein>
<dbReference type="EMBL" id="MLHL01000015">
    <property type="protein sequence ID" value="OOF49542.1"/>
    <property type="molecule type" value="Genomic_DNA"/>
</dbReference>
<sequence>MQKLNVQYLFIAACVLKLGALIAAFFLKDIYIFGFILPLIFMAIYIILGWKLRENEVSDEKFADSCYYLGFIFTIATILLILIDLDSIGHDINTIAARFAIAMVTTLFGVIARVYIIGFKKDAMDKMDDAEAKLLLATERMTEQMEIASDRFSRLANEISLNSENCRNQLEGAMEGIGNSYAKQAKQFFDEIAKQYSVDTNNVVEANKKLALSIKGLLKNTDGLQQNLDLFAEMLNKQTELLSQSDLRPALRAIEDGYRQFAQNVSHQTENQYILNDSIKQLQGTMGNQQQHFLQLNKEMQAVQDRLASLTQAIPTLSSSVQQLSHTAEKQRDYKAELTQIAQLLNTLVSQKPAENINYQSEIDEIRISLMQILELIKLKQTSQKPAENINYQSALDEIQRSLMTMSDEIKKASTKRGIWGGLFRSGEERVKGE</sequence>
<dbReference type="AlphaFoldDB" id="A0A1V3J3N6"/>
<dbReference type="OrthoDB" id="9122612at2"/>
<reference evidence="2 3" key="1">
    <citation type="submission" date="2016-10" db="EMBL/GenBank/DDBJ databases">
        <title>Rodentibacter gen. nov. and new species.</title>
        <authorList>
            <person name="Christensen H."/>
        </authorList>
    </citation>
    <scope>NUCLEOTIDE SEQUENCE [LARGE SCALE GENOMIC DNA]</scope>
    <source>
        <strain evidence="2 3">H1987082031</strain>
    </source>
</reference>
<feature type="transmembrane region" description="Helical" evidence="1">
    <location>
        <begin position="32"/>
        <end position="50"/>
    </location>
</feature>
<dbReference type="Proteomes" id="UP000189161">
    <property type="component" value="Unassembled WGS sequence"/>
</dbReference>
<evidence type="ECO:0000313" key="3">
    <source>
        <dbReference type="Proteomes" id="UP000189161"/>
    </source>
</evidence>
<dbReference type="RefSeq" id="WP_077477884.1">
    <property type="nucleotide sequence ID" value="NZ_MLHL01000015.1"/>
</dbReference>
<accession>A0A1V3J3N6</accession>
<name>A0A1V3J3N6_9PAST</name>
<proteinExistence type="predicted"/>
<keyword evidence="1" id="KW-0472">Membrane</keyword>
<keyword evidence="1" id="KW-1133">Transmembrane helix</keyword>
<keyword evidence="1" id="KW-0812">Transmembrane</keyword>
<organism evidence="2 3">
    <name type="scientific">Rodentibacter trehalosifermentans</name>
    <dbReference type="NCBI Taxonomy" id="1908263"/>
    <lineage>
        <taxon>Bacteria</taxon>
        <taxon>Pseudomonadati</taxon>
        <taxon>Pseudomonadota</taxon>
        <taxon>Gammaproteobacteria</taxon>
        <taxon>Pasteurellales</taxon>
        <taxon>Pasteurellaceae</taxon>
        <taxon>Rodentibacter</taxon>
    </lineage>
</organism>
<feature type="transmembrane region" description="Helical" evidence="1">
    <location>
        <begin position="7"/>
        <end position="26"/>
    </location>
</feature>
<feature type="transmembrane region" description="Helical" evidence="1">
    <location>
        <begin position="95"/>
        <end position="116"/>
    </location>
</feature>
<feature type="transmembrane region" description="Helical" evidence="1">
    <location>
        <begin position="62"/>
        <end position="83"/>
    </location>
</feature>
<gene>
    <name evidence="2" type="ORF">BKK52_03245</name>
</gene>
<evidence type="ECO:0000313" key="2">
    <source>
        <dbReference type="EMBL" id="OOF49542.1"/>
    </source>
</evidence>
<evidence type="ECO:0000256" key="1">
    <source>
        <dbReference type="SAM" id="Phobius"/>
    </source>
</evidence>